<protein>
    <recommendedName>
        <fullName evidence="4">NAD dependent epimerase/dehydratase family</fullName>
    </recommendedName>
</protein>
<evidence type="ECO:0000256" key="1">
    <source>
        <dbReference type="SAM" id="Coils"/>
    </source>
</evidence>
<accession>A0A7G2CQ63</accession>
<dbReference type="PANTHER" id="PTHR48079">
    <property type="entry name" value="PROTEIN YEEZ"/>
    <property type="match status" value="1"/>
</dbReference>
<dbReference type="AlphaFoldDB" id="A0A7G2CQ63"/>
<dbReference type="VEuPathDB" id="TriTrypDB:ADEAN_000902100"/>
<dbReference type="SUPFAM" id="SSF51735">
    <property type="entry name" value="NAD(P)-binding Rossmann-fold domains"/>
    <property type="match status" value="1"/>
</dbReference>
<dbReference type="Gene3D" id="3.40.50.720">
    <property type="entry name" value="NAD(P)-binding Rossmann-like Domain"/>
    <property type="match status" value="1"/>
</dbReference>
<evidence type="ECO:0000313" key="2">
    <source>
        <dbReference type="EMBL" id="CAD2221489.1"/>
    </source>
</evidence>
<keyword evidence="1" id="KW-0175">Coiled coil</keyword>
<reference evidence="2 3" key="1">
    <citation type="submission" date="2020-08" db="EMBL/GenBank/DDBJ databases">
        <authorList>
            <person name="Newling K."/>
            <person name="Davey J."/>
            <person name="Forrester S."/>
        </authorList>
    </citation>
    <scope>NUCLEOTIDE SEQUENCE [LARGE SCALE GENOMIC DNA]</scope>
    <source>
        <strain evidence="3">Crithidia deanei Carvalho (ATCC PRA-265)</strain>
    </source>
</reference>
<dbReference type="OrthoDB" id="10262413at2759"/>
<gene>
    <name evidence="2" type="ORF">ADEAN_000902100</name>
</gene>
<dbReference type="EMBL" id="LR877165">
    <property type="protein sequence ID" value="CAD2221489.1"/>
    <property type="molecule type" value="Genomic_DNA"/>
</dbReference>
<proteinExistence type="predicted"/>
<dbReference type="InterPro" id="IPR051783">
    <property type="entry name" value="NAD(P)-dependent_oxidoreduct"/>
</dbReference>
<dbReference type="InterPro" id="IPR036291">
    <property type="entry name" value="NAD(P)-bd_dom_sf"/>
</dbReference>
<dbReference type="Proteomes" id="UP000515908">
    <property type="component" value="Chromosome 21"/>
</dbReference>
<sequence>MKRVLILNGDSFVGIQTAKTFFYSKEYEVSVTLTNRDDDTALKVRYTPPKKDAATLNPIVIRGEPLSVKETLSALDGEKNEEEEEILIPAALQPYIQHVVPSHNANPEAFCRLLLEQDVVVAVLEDDSYEAECAIKVLLGSHYEVEKTFVLVSSVMTWAYTVPSERSRARAAKREEMERERLNFLEEREEGEEEEEIPEHLTEEYIQKQFEGELDDEEGEALVPMRTFTEADYGLRVPHPRYQQWKMIEHLTKHANSESLHTYVLFAGLPYGQGEGELQGYLRKAMQQAVLPLYGSGLNHIPMIHVDDLAAIIFKVGNSYDVLEDRYMFAVDRGNITQAQLLNCLSRRIGGVIRPAPWHRA</sequence>
<dbReference type="GO" id="GO:0004029">
    <property type="term" value="F:aldehyde dehydrogenase (NAD+) activity"/>
    <property type="evidence" value="ECO:0007669"/>
    <property type="project" value="TreeGrafter"/>
</dbReference>
<feature type="coiled-coil region" evidence="1">
    <location>
        <begin position="168"/>
        <end position="195"/>
    </location>
</feature>
<evidence type="ECO:0008006" key="4">
    <source>
        <dbReference type="Google" id="ProtNLM"/>
    </source>
</evidence>
<organism evidence="2 3">
    <name type="scientific">Angomonas deanei</name>
    <dbReference type="NCBI Taxonomy" id="59799"/>
    <lineage>
        <taxon>Eukaryota</taxon>
        <taxon>Discoba</taxon>
        <taxon>Euglenozoa</taxon>
        <taxon>Kinetoplastea</taxon>
        <taxon>Metakinetoplastina</taxon>
        <taxon>Trypanosomatida</taxon>
        <taxon>Trypanosomatidae</taxon>
        <taxon>Strigomonadinae</taxon>
        <taxon>Angomonas</taxon>
    </lineage>
</organism>
<evidence type="ECO:0000313" key="3">
    <source>
        <dbReference type="Proteomes" id="UP000515908"/>
    </source>
</evidence>
<name>A0A7G2CQ63_9TRYP</name>
<dbReference type="PANTHER" id="PTHR48079:SF6">
    <property type="entry name" value="NAD(P)-BINDING DOMAIN-CONTAINING PROTEIN-RELATED"/>
    <property type="match status" value="1"/>
</dbReference>
<dbReference type="GO" id="GO:0005737">
    <property type="term" value="C:cytoplasm"/>
    <property type="evidence" value="ECO:0007669"/>
    <property type="project" value="TreeGrafter"/>
</dbReference>
<keyword evidence="3" id="KW-1185">Reference proteome</keyword>